<evidence type="ECO:0000256" key="2">
    <source>
        <dbReference type="SAM" id="Phobius"/>
    </source>
</evidence>
<keyword evidence="2" id="KW-0812">Transmembrane</keyword>
<evidence type="ECO:0008006" key="5">
    <source>
        <dbReference type="Google" id="ProtNLM"/>
    </source>
</evidence>
<organism evidence="3 4">
    <name type="scientific">Dethiosulfovibrio marinus</name>
    <dbReference type="NCBI Taxonomy" id="133532"/>
    <lineage>
        <taxon>Bacteria</taxon>
        <taxon>Thermotogati</taxon>
        <taxon>Synergistota</taxon>
        <taxon>Synergistia</taxon>
        <taxon>Synergistales</taxon>
        <taxon>Dethiosulfovibrionaceae</taxon>
        <taxon>Dethiosulfovibrio</taxon>
    </lineage>
</organism>
<feature type="transmembrane region" description="Helical" evidence="2">
    <location>
        <begin position="281"/>
        <end position="301"/>
    </location>
</feature>
<gene>
    <name evidence="3" type="ORF">L2W38_09970</name>
</gene>
<reference evidence="3 4" key="1">
    <citation type="submission" date="2022-01" db="EMBL/GenBank/DDBJ databases">
        <title>Dethiosulfovibrio faecalis sp. nov., a novel proteolytic, non-sulfur-reducing bacterium isolated from a marine aquaculture solid waste bioreactor.</title>
        <authorList>
            <person name="Grabowski S."/>
            <person name="Apolinario E."/>
            <person name="Schneider N."/>
            <person name="Marshall C.W."/>
            <person name="Sowers K.R."/>
        </authorList>
    </citation>
    <scope>NUCLEOTIDE SEQUENCE [LARGE SCALE GENOMIC DNA]</scope>
    <source>
        <strain evidence="3 4">DSM 12537</strain>
    </source>
</reference>
<dbReference type="EMBL" id="JAKGUD010000011">
    <property type="protein sequence ID" value="MCF4143138.1"/>
    <property type="molecule type" value="Genomic_DNA"/>
</dbReference>
<protein>
    <recommendedName>
        <fullName evidence="5">RING-type E3 ubiquitin transferase</fullName>
    </recommendedName>
</protein>
<feature type="compositionally biased region" description="Acidic residues" evidence="1">
    <location>
        <begin position="145"/>
        <end position="158"/>
    </location>
</feature>
<dbReference type="Proteomes" id="UP001200430">
    <property type="component" value="Unassembled WGS sequence"/>
</dbReference>
<accession>A0ABS9EPM2</accession>
<comment type="caution">
    <text evidence="3">The sequence shown here is derived from an EMBL/GenBank/DDBJ whole genome shotgun (WGS) entry which is preliminary data.</text>
</comment>
<keyword evidence="2" id="KW-0472">Membrane</keyword>
<proteinExistence type="predicted"/>
<evidence type="ECO:0000313" key="4">
    <source>
        <dbReference type="Proteomes" id="UP001200430"/>
    </source>
</evidence>
<keyword evidence="2" id="KW-1133">Transmembrane helix</keyword>
<keyword evidence="4" id="KW-1185">Reference proteome</keyword>
<dbReference type="RefSeq" id="WP_236099843.1">
    <property type="nucleotide sequence ID" value="NZ_JAKGUD010000011.1"/>
</dbReference>
<evidence type="ECO:0000256" key="1">
    <source>
        <dbReference type="SAM" id="MobiDB-lite"/>
    </source>
</evidence>
<sequence>MAESRGYGVYRILKGRVDIGHGGESGRIFFYALYGKGKVKLCHAREMNHDGEEPPKGGIKAGWRDFSSFVDDGAVDSSLSSGIGSLFRDSGVDDVKEENLAKIRYIEKMFGTWAAQVREEGCSAFVKIEGMTTLEADELLSRFPEEEESEGQGDDDAPEAAASLGDMPIQRKLPKLIFTCFTRLDPVNGVAASEVSPGDLVSITIPEDSPLFGTMKSQNESFDGSLSVPLSSVEESDSDRLLLEFELGDGVMAVAMTQKSLRIKAVRVEEEKSLFAVGSPAFIALVGGCCAALLGLIAYILS</sequence>
<name>A0ABS9EPM2_9BACT</name>
<feature type="region of interest" description="Disordered" evidence="1">
    <location>
        <begin position="143"/>
        <end position="165"/>
    </location>
</feature>
<evidence type="ECO:0000313" key="3">
    <source>
        <dbReference type="EMBL" id="MCF4143138.1"/>
    </source>
</evidence>